<dbReference type="EMBL" id="LBVL01000008">
    <property type="protein sequence ID" value="KKQ85247.1"/>
    <property type="molecule type" value="Genomic_DNA"/>
</dbReference>
<dbReference type="InterPro" id="IPR011856">
    <property type="entry name" value="tRNA_endonuc-like_dom_sf"/>
</dbReference>
<dbReference type="AlphaFoldDB" id="A0A0G0L2L6"/>
<protein>
    <recommendedName>
        <fullName evidence="2">UPF0102 protein UT08_C0008G0003</fullName>
    </recommendedName>
</protein>
<dbReference type="Proteomes" id="UP000034081">
    <property type="component" value="Unassembled WGS sequence"/>
</dbReference>
<accession>A0A0G0L2L6</accession>
<dbReference type="GO" id="GO:0003676">
    <property type="term" value="F:nucleic acid binding"/>
    <property type="evidence" value="ECO:0007669"/>
    <property type="project" value="InterPro"/>
</dbReference>
<dbReference type="NCBIfam" id="TIGR00252">
    <property type="entry name" value="YraN family protein"/>
    <property type="match status" value="1"/>
</dbReference>
<dbReference type="PANTHER" id="PTHR34039">
    <property type="entry name" value="UPF0102 PROTEIN YRAN"/>
    <property type="match status" value="1"/>
</dbReference>
<dbReference type="Pfam" id="PF02021">
    <property type="entry name" value="UPF0102"/>
    <property type="match status" value="1"/>
</dbReference>
<reference evidence="3 4" key="1">
    <citation type="journal article" date="2015" name="Nature">
        <title>rRNA introns, odd ribosomes, and small enigmatic genomes across a large radiation of phyla.</title>
        <authorList>
            <person name="Brown C.T."/>
            <person name="Hug L.A."/>
            <person name="Thomas B.C."/>
            <person name="Sharon I."/>
            <person name="Castelle C.J."/>
            <person name="Singh A."/>
            <person name="Wilkins M.J."/>
            <person name="Williams K.H."/>
            <person name="Banfield J.F."/>
        </authorList>
    </citation>
    <scope>NUCLEOTIDE SEQUENCE [LARGE SCALE GENOMIC DNA]</scope>
</reference>
<name>A0A0G0L2L6_9BACT</name>
<organism evidence="3 4">
    <name type="scientific">Candidatus Woesebacteria bacterium GW2011_GWB1_38_8</name>
    <dbReference type="NCBI Taxonomy" id="1618570"/>
    <lineage>
        <taxon>Bacteria</taxon>
        <taxon>Candidatus Woeseibacteriota</taxon>
    </lineage>
</organism>
<dbReference type="Gene3D" id="3.40.1350.10">
    <property type="match status" value="1"/>
</dbReference>
<dbReference type="NCBIfam" id="NF009154">
    <property type="entry name" value="PRK12497.3-3"/>
    <property type="match status" value="1"/>
</dbReference>
<dbReference type="PANTHER" id="PTHR34039:SF1">
    <property type="entry name" value="UPF0102 PROTEIN YRAN"/>
    <property type="match status" value="1"/>
</dbReference>
<dbReference type="NCBIfam" id="NF009150">
    <property type="entry name" value="PRK12497.1-3"/>
    <property type="match status" value="1"/>
</dbReference>
<dbReference type="STRING" id="1618570.UT08_C0008G0003"/>
<evidence type="ECO:0000313" key="4">
    <source>
        <dbReference type="Proteomes" id="UP000034081"/>
    </source>
</evidence>
<dbReference type="InterPro" id="IPR011335">
    <property type="entry name" value="Restrct_endonuc-II-like"/>
</dbReference>
<proteinExistence type="inferred from homology"/>
<dbReference type="HAMAP" id="MF_00048">
    <property type="entry name" value="UPF0102"/>
    <property type="match status" value="1"/>
</dbReference>
<sequence>MKGKRAFGELGEDYAIKLLEDKGYKIISRNFRCRLGEIDIIAIDKDTLVFVEVKTRWSKKFGRPEEAVNFQKLYHIKRTADYFLLKNKNLPKKLRIDVVALEVADNRITNAKVIKVI</sequence>
<dbReference type="CDD" id="cd20736">
    <property type="entry name" value="PoNe_Nuclease"/>
    <property type="match status" value="1"/>
</dbReference>
<gene>
    <name evidence="3" type="ORF">UT08_C0008G0003</name>
</gene>
<dbReference type="InterPro" id="IPR003509">
    <property type="entry name" value="UPF0102_YraN-like"/>
</dbReference>
<dbReference type="SUPFAM" id="SSF52980">
    <property type="entry name" value="Restriction endonuclease-like"/>
    <property type="match status" value="1"/>
</dbReference>
<evidence type="ECO:0000313" key="3">
    <source>
        <dbReference type="EMBL" id="KKQ85247.1"/>
    </source>
</evidence>
<evidence type="ECO:0000256" key="1">
    <source>
        <dbReference type="ARBA" id="ARBA00006738"/>
    </source>
</evidence>
<comment type="similarity">
    <text evidence="1 2">Belongs to the UPF0102 family.</text>
</comment>
<evidence type="ECO:0000256" key="2">
    <source>
        <dbReference type="HAMAP-Rule" id="MF_00048"/>
    </source>
</evidence>
<comment type="caution">
    <text evidence="3">The sequence shown here is derived from an EMBL/GenBank/DDBJ whole genome shotgun (WGS) entry which is preliminary data.</text>
</comment>